<reference evidence="2" key="1">
    <citation type="submission" date="2021-03" db="EMBL/GenBank/DDBJ databases">
        <title>Alkalibacter marinus sp. nov., isolated from tidal flat sediment.</title>
        <authorList>
            <person name="Namirimu T."/>
            <person name="Yang J.-A."/>
            <person name="Yang S.-H."/>
            <person name="Kim Y.-J."/>
            <person name="Kwon K.K."/>
        </authorList>
    </citation>
    <scope>NUCLEOTIDE SEQUENCE</scope>
    <source>
        <strain evidence="2">ES005</strain>
    </source>
</reference>
<dbReference type="InterPro" id="IPR012437">
    <property type="entry name" value="DUF1638"/>
</dbReference>
<dbReference type="KEGG" id="alka:J0B03_11075"/>
<accession>A0A974XGP9</accession>
<proteinExistence type="predicted"/>
<evidence type="ECO:0000313" key="3">
    <source>
        <dbReference type="Proteomes" id="UP000663499"/>
    </source>
</evidence>
<organism evidence="2 3">
    <name type="scientific">Alkalibacter rhizosphaerae</name>
    <dbReference type="NCBI Taxonomy" id="2815577"/>
    <lineage>
        <taxon>Bacteria</taxon>
        <taxon>Bacillati</taxon>
        <taxon>Bacillota</taxon>
        <taxon>Clostridia</taxon>
        <taxon>Eubacteriales</taxon>
        <taxon>Eubacteriaceae</taxon>
        <taxon>Alkalibacter</taxon>
    </lineage>
</organism>
<evidence type="ECO:0000313" key="2">
    <source>
        <dbReference type="EMBL" id="QSX08315.1"/>
    </source>
</evidence>
<sequence length="227" mass="26140">MANLIIACDTLKYEVLLAQARTGNKDPIHWVDGMLHMDPDRLRSELQNLLDQDGSWDHVLFAYGNCGNGLVGLHSKKYTVVVPKTADCISMLLHKREETITRDTYFLTKGWIELEKNIIKEYTHCLEKYGEEKTRQIFQVMLHNYNHLILIDSGAYDIEEYMDVSEELARKIRLDFSVKQGGVGFLEKLFSENWDDEFCVVEKGKSIGMDDFGLSGFTQINTVPDFM</sequence>
<feature type="domain" description="DUF1638" evidence="1">
    <location>
        <begin position="30"/>
        <end position="189"/>
    </location>
</feature>
<dbReference type="AlphaFoldDB" id="A0A974XGP9"/>
<protein>
    <submittedName>
        <fullName evidence="2">DUF1638 domain-containing protein</fullName>
    </submittedName>
</protein>
<evidence type="ECO:0000259" key="1">
    <source>
        <dbReference type="Pfam" id="PF07796"/>
    </source>
</evidence>
<dbReference type="Proteomes" id="UP000663499">
    <property type="component" value="Chromosome"/>
</dbReference>
<gene>
    <name evidence="2" type="ORF">J0B03_11075</name>
</gene>
<keyword evidence="3" id="KW-1185">Reference proteome</keyword>
<dbReference type="EMBL" id="CP071444">
    <property type="protein sequence ID" value="QSX08315.1"/>
    <property type="molecule type" value="Genomic_DNA"/>
</dbReference>
<dbReference type="Pfam" id="PF07796">
    <property type="entry name" value="DUF1638"/>
    <property type="match status" value="1"/>
</dbReference>
<dbReference type="RefSeq" id="WP_207299657.1">
    <property type="nucleotide sequence ID" value="NZ_CP071444.1"/>
</dbReference>
<name>A0A974XGP9_9FIRM</name>